<evidence type="ECO:0008006" key="3">
    <source>
        <dbReference type="Google" id="ProtNLM"/>
    </source>
</evidence>
<evidence type="ECO:0000313" key="1">
    <source>
        <dbReference type="EMBL" id="MBB2990546.1"/>
    </source>
</evidence>
<proteinExistence type="predicted"/>
<dbReference type="RefSeq" id="WP_183467760.1">
    <property type="nucleotide sequence ID" value="NZ_JACHVU010000003.1"/>
</dbReference>
<dbReference type="EMBL" id="JACHVU010000003">
    <property type="protein sequence ID" value="MBB2990546.1"/>
    <property type="molecule type" value="Genomic_DNA"/>
</dbReference>
<dbReference type="Proteomes" id="UP000550501">
    <property type="component" value="Unassembled WGS sequence"/>
</dbReference>
<evidence type="ECO:0000313" key="2">
    <source>
        <dbReference type="Proteomes" id="UP000550501"/>
    </source>
</evidence>
<keyword evidence="2" id="KW-1185">Reference proteome</keyword>
<dbReference type="SUPFAM" id="SSF52777">
    <property type="entry name" value="CoA-dependent acyltransferases"/>
    <property type="match status" value="1"/>
</dbReference>
<accession>A0A839Q8J9</accession>
<organism evidence="1 2">
    <name type="scientific">Mycolicibacterium iranicum</name>
    <name type="common">Mycobacterium iranicum</name>
    <dbReference type="NCBI Taxonomy" id="912594"/>
    <lineage>
        <taxon>Bacteria</taxon>
        <taxon>Bacillati</taxon>
        <taxon>Actinomycetota</taxon>
        <taxon>Actinomycetes</taxon>
        <taxon>Mycobacteriales</taxon>
        <taxon>Mycobacteriaceae</taxon>
        <taxon>Mycolicibacterium</taxon>
    </lineage>
</organism>
<name>A0A839Q8J9_MYCIR</name>
<dbReference type="AlphaFoldDB" id="A0A839Q8J9"/>
<comment type="caution">
    <text evidence="1">The sequence shown here is derived from an EMBL/GenBank/DDBJ whole genome shotgun (WGS) entry which is preliminary data.</text>
</comment>
<protein>
    <recommendedName>
        <fullName evidence="3">Polyketide synthase</fullName>
    </recommendedName>
</protein>
<reference evidence="1 2" key="1">
    <citation type="submission" date="2020-08" db="EMBL/GenBank/DDBJ databases">
        <title>The Agave Microbiome: Exploring the role of microbial communities in plant adaptations to desert environments.</title>
        <authorList>
            <person name="Partida-Martinez L.P."/>
        </authorList>
    </citation>
    <scope>NUCLEOTIDE SEQUENCE [LARGE SCALE GENOMIC DNA]</scope>
    <source>
        <strain evidence="1 2">AT2.18</strain>
    </source>
</reference>
<dbReference type="Gene3D" id="3.30.559.30">
    <property type="entry name" value="Nonribosomal peptide synthetase, condensation domain"/>
    <property type="match status" value="1"/>
</dbReference>
<gene>
    <name evidence="1" type="ORF">FHR72_002014</name>
</gene>
<sequence length="202" mass="21792">MVAPYITDEVKQRPVFTAPVSLDVFDRPAIDALPAQLEKFGTSPSSELTEELDAAAEWLGVQVEEILLAALGRTLGRTRGEGTVTVDVTGGHRWLSHPVTLICSDASPMGPTEMLQGAHTALTETSDLANAQAELLLNVAVAGLIDVPAGRALELRVQRVDGLLQVDWWYDPQRFDAYSIEEMAEQFPLALIDITSDAAAPL</sequence>